<dbReference type="KEGG" id="vda:VDAG_03142"/>
<proteinExistence type="predicted"/>
<reference evidence="3 4" key="1">
    <citation type="submission" date="2008-03" db="EMBL/GenBank/DDBJ databases">
        <title>The Genome Sequence of Verticillium dahliae VdLs.17.</title>
        <authorList>
            <consortium name="The Broad Institute Genome Sequencing Platform"/>
            <person name="Ma L.-J.J."/>
            <person name="Klosterman S.J."/>
            <person name="Subbarao K."/>
            <person name="Dobinson K."/>
            <person name="Veronese P."/>
            <person name="Kang S."/>
            <person name="Gold S.E."/>
            <person name="Young S."/>
            <person name="Jaffe D."/>
            <person name="Gnerre S."/>
            <person name="Berlin A."/>
            <person name="Heiman D."/>
            <person name="Hepburn T."/>
            <person name="Sykes S."/>
            <person name="Alvarado L."/>
            <person name="Kodira C.D."/>
            <person name="Lander E."/>
            <person name="Galagan J."/>
            <person name="Nusbaum C."/>
            <person name="Birren B."/>
        </authorList>
    </citation>
    <scope>NUCLEOTIDE SEQUENCE [LARGE SCALE GENOMIC DNA]</scope>
    <source>
        <strain evidence="4">VdLs.17 / ATCC MYA-4575 / FGSC 10137</strain>
    </source>
</reference>
<evidence type="ECO:0000313" key="3">
    <source>
        <dbReference type="EMBL" id="EGY21702.1"/>
    </source>
</evidence>
<dbReference type="STRING" id="498257.G2WYQ0"/>
<dbReference type="GeneID" id="20704605"/>
<dbReference type="HOGENOM" id="CLU_385967_0_0_1"/>
<accession>G2WYQ0</accession>
<organism evidence="3 4">
    <name type="scientific">Verticillium dahliae (strain VdLs.17 / ATCC MYA-4575 / FGSC 10137)</name>
    <name type="common">Verticillium wilt</name>
    <dbReference type="NCBI Taxonomy" id="498257"/>
    <lineage>
        <taxon>Eukaryota</taxon>
        <taxon>Fungi</taxon>
        <taxon>Dikarya</taxon>
        <taxon>Ascomycota</taxon>
        <taxon>Pezizomycotina</taxon>
        <taxon>Sordariomycetes</taxon>
        <taxon>Hypocreomycetidae</taxon>
        <taxon>Glomerellales</taxon>
        <taxon>Plectosphaerellaceae</taxon>
        <taxon>Verticillium</taxon>
    </lineage>
</organism>
<gene>
    <name evidence="3" type="ORF">VDAG_03142</name>
</gene>
<dbReference type="EMBL" id="DS572699">
    <property type="protein sequence ID" value="EGY21702.1"/>
    <property type="molecule type" value="Genomic_DNA"/>
</dbReference>
<dbReference type="SMART" id="SM00320">
    <property type="entry name" value="WD40"/>
    <property type="match status" value="2"/>
</dbReference>
<dbReference type="Proteomes" id="UP000001611">
    <property type="component" value="Chromosome 6"/>
</dbReference>
<dbReference type="AlphaFoldDB" id="G2WYQ0"/>
<evidence type="ECO:0000256" key="2">
    <source>
        <dbReference type="SAM" id="MobiDB-lite"/>
    </source>
</evidence>
<dbReference type="InterPro" id="IPR001680">
    <property type="entry name" value="WD40_rpt"/>
</dbReference>
<dbReference type="InParanoid" id="G2WYQ0"/>
<feature type="region of interest" description="Disordered" evidence="2">
    <location>
        <begin position="35"/>
        <end position="54"/>
    </location>
</feature>
<dbReference type="OrthoDB" id="20669at2759"/>
<dbReference type="InterPro" id="IPR015943">
    <property type="entry name" value="WD40/YVTN_repeat-like_dom_sf"/>
</dbReference>
<sequence length="751" mass="82323">MRPRANQAVHSQVYPPVASDPSHDHALGMTSPALEGADQHLSPQSRQNGTEASASATVGLNHHGAVHPQPIAPSSLPISGITTSQTPAHLIPDPGEMHELQEYHEQNGADGTEGALAPQTNLEAFNAVPMAMQHPQHVSMQLADPHLEGLLETTNSGATSGPLSHTETLYPPHLTVSPHAPIDPVVVNSEDQSFLLTALPPVQPAFGSLNAPGVLTLDLHAQLNLFSTAQPTSLGPENHGLNEFLRIWALSDRWGSSSMPGPRLDRISAQLAAKPMRMSYEELDGEGMDLQGLDWEDIGVSRKYARERRKLTYKNYTNKLDSDKWKIRPFDGAIPSSENFYRFRRMDLRRNVHLAHFQLRNVLACADRSHVFYPGRDVIHRINPLSGHSDVAMDLSDLHHVQISTLDAKHGMLVVGTFNGEYCMRNVHSQDPRFTEGQVTNNSSCITNHLQIHESRHSTSPLVAFSSNDQGFRVMDIATQKFTLDTKFKFPMNCTALSPDGRLRVMVGDSNSVIIACAESGGPVQWLSGHRDHGFACAWSEDGWTVATAAQDKSVKIWDARRWTNSSARATPVATIRSELASVRGLRFSPVGNGPPVLVAAEEADFVNIVNARTFRHKQTIDVFGEIGGVGFTDDGNELNILCTDRHRGGLIQLDRCNYGSKSEFIGSFQPNTMDDIWKQPYRSALHDEEGLDEGLTRGGPAETEKSSGATLGLVVPVTSLRRNWHGDDAESWDTAAQAVADMPYRNSNVE</sequence>
<dbReference type="OMA" id="TAKFTYP"/>
<keyword evidence="4" id="KW-1185">Reference proteome</keyword>
<protein>
    <submittedName>
        <fullName evidence="3">WD repeat-containing protein</fullName>
    </submittedName>
</protein>
<name>G2WYQ0_VERDV</name>
<dbReference type="InterPro" id="IPR036322">
    <property type="entry name" value="WD40_repeat_dom_sf"/>
</dbReference>
<keyword evidence="1" id="KW-0853">WD repeat</keyword>
<dbReference type="PROSITE" id="PS50294">
    <property type="entry name" value="WD_REPEATS_REGION"/>
    <property type="match status" value="1"/>
</dbReference>
<dbReference type="PANTHER" id="PTHR43991">
    <property type="entry name" value="WD REPEAT PROTEIN (AFU_ORTHOLOGUE AFUA_8G05640)-RELATED"/>
    <property type="match status" value="1"/>
</dbReference>
<dbReference type="eggNOG" id="ENOG502QPI7">
    <property type="taxonomic scope" value="Eukaryota"/>
</dbReference>
<dbReference type="PROSITE" id="PS50082">
    <property type="entry name" value="WD_REPEATS_2"/>
    <property type="match status" value="1"/>
</dbReference>
<dbReference type="PANTHER" id="PTHR43991:SF12">
    <property type="entry name" value="WD REPEAT PROTEIN (AFU_ORTHOLOGUE AFUA_8G05640)"/>
    <property type="match status" value="1"/>
</dbReference>
<evidence type="ECO:0000313" key="4">
    <source>
        <dbReference type="Proteomes" id="UP000001611"/>
    </source>
</evidence>
<dbReference type="SUPFAM" id="SSF50978">
    <property type="entry name" value="WD40 repeat-like"/>
    <property type="match status" value="1"/>
</dbReference>
<feature type="compositionally biased region" description="Polar residues" evidence="2">
    <location>
        <begin position="41"/>
        <end position="54"/>
    </location>
</feature>
<feature type="compositionally biased region" description="Polar residues" evidence="2">
    <location>
        <begin position="76"/>
        <end position="87"/>
    </location>
</feature>
<dbReference type="RefSeq" id="XP_009655302.1">
    <property type="nucleotide sequence ID" value="XM_009657007.1"/>
</dbReference>
<evidence type="ECO:0000256" key="1">
    <source>
        <dbReference type="PROSITE-ProRule" id="PRU00221"/>
    </source>
</evidence>
<feature type="repeat" description="WD" evidence="1">
    <location>
        <begin position="527"/>
        <end position="559"/>
    </location>
</feature>
<feature type="region of interest" description="Disordered" evidence="2">
    <location>
        <begin position="62"/>
        <end position="94"/>
    </location>
</feature>
<dbReference type="Gene3D" id="2.130.10.10">
    <property type="entry name" value="YVTN repeat-like/Quinoprotein amine dehydrogenase"/>
    <property type="match status" value="1"/>
</dbReference>
<feature type="region of interest" description="Disordered" evidence="2">
    <location>
        <begin position="1"/>
        <end position="30"/>
    </location>
</feature>